<name>A0ACD3B914_9AGAR</name>
<keyword evidence="2" id="KW-1185">Reference proteome</keyword>
<dbReference type="EMBL" id="ML208269">
    <property type="protein sequence ID" value="TFK74331.1"/>
    <property type="molecule type" value="Genomic_DNA"/>
</dbReference>
<dbReference type="Proteomes" id="UP000308600">
    <property type="component" value="Unassembled WGS sequence"/>
</dbReference>
<proteinExistence type="predicted"/>
<protein>
    <submittedName>
        <fullName evidence="1">NAD(P)-binding protein</fullName>
    </submittedName>
</protein>
<gene>
    <name evidence="1" type="ORF">BDN72DRAFT_813246</name>
</gene>
<reference evidence="1 2" key="1">
    <citation type="journal article" date="2019" name="Nat. Ecol. Evol.">
        <title>Megaphylogeny resolves global patterns of mushroom evolution.</title>
        <authorList>
            <person name="Varga T."/>
            <person name="Krizsan K."/>
            <person name="Foldi C."/>
            <person name="Dima B."/>
            <person name="Sanchez-Garcia M."/>
            <person name="Sanchez-Ramirez S."/>
            <person name="Szollosi G.J."/>
            <person name="Szarkandi J.G."/>
            <person name="Papp V."/>
            <person name="Albert L."/>
            <person name="Andreopoulos W."/>
            <person name="Angelini C."/>
            <person name="Antonin V."/>
            <person name="Barry K.W."/>
            <person name="Bougher N.L."/>
            <person name="Buchanan P."/>
            <person name="Buyck B."/>
            <person name="Bense V."/>
            <person name="Catcheside P."/>
            <person name="Chovatia M."/>
            <person name="Cooper J."/>
            <person name="Damon W."/>
            <person name="Desjardin D."/>
            <person name="Finy P."/>
            <person name="Geml J."/>
            <person name="Haridas S."/>
            <person name="Hughes K."/>
            <person name="Justo A."/>
            <person name="Karasinski D."/>
            <person name="Kautmanova I."/>
            <person name="Kiss B."/>
            <person name="Kocsube S."/>
            <person name="Kotiranta H."/>
            <person name="LaButti K.M."/>
            <person name="Lechner B.E."/>
            <person name="Liimatainen K."/>
            <person name="Lipzen A."/>
            <person name="Lukacs Z."/>
            <person name="Mihaltcheva S."/>
            <person name="Morgado L.N."/>
            <person name="Niskanen T."/>
            <person name="Noordeloos M.E."/>
            <person name="Ohm R.A."/>
            <person name="Ortiz-Santana B."/>
            <person name="Ovrebo C."/>
            <person name="Racz N."/>
            <person name="Riley R."/>
            <person name="Savchenko A."/>
            <person name="Shiryaev A."/>
            <person name="Soop K."/>
            <person name="Spirin V."/>
            <person name="Szebenyi C."/>
            <person name="Tomsovsky M."/>
            <person name="Tulloss R.E."/>
            <person name="Uehling J."/>
            <person name="Grigoriev I.V."/>
            <person name="Vagvolgyi C."/>
            <person name="Papp T."/>
            <person name="Martin F.M."/>
            <person name="Miettinen O."/>
            <person name="Hibbett D.S."/>
            <person name="Nagy L.G."/>
        </authorList>
    </citation>
    <scope>NUCLEOTIDE SEQUENCE [LARGE SCALE GENOMIC DNA]</scope>
    <source>
        <strain evidence="1 2">NL-1719</strain>
    </source>
</reference>
<sequence>MSTIPDERLFEHAARAKGKVVLITGAAKGIGKEVALRFADYGAKIVIGDLDSETGQQTTNEIKRAGGEAVFKKCNVVVWDDQVALFDLAISTFGAVDIVIANAGVAERGAFGNLRFDKDGKPVAPKMTTVEVNLVGLLYTVNLASHYLIQNYTPTPDSFKSLVLLGSMASWTGVPFGALYAATKHAVLGAMRSLWKDYESRGIRMAVIHPWFADTTIVPLAMKVILSGLPLAPVPRIAGAIFYAATDPDPNTNGSAWLLPDGGNVFLVPREEFKIGVYDLLEKRAISIINFSSNVRHYGGVTSDVVRYLGVPIMKMGVCAYAAKLAWERRDDIIAFVQNATHS</sequence>
<evidence type="ECO:0000313" key="2">
    <source>
        <dbReference type="Proteomes" id="UP000308600"/>
    </source>
</evidence>
<accession>A0ACD3B914</accession>
<evidence type="ECO:0000313" key="1">
    <source>
        <dbReference type="EMBL" id="TFK74331.1"/>
    </source>
</evidence>
<organism evidence="1 2">
    <name type="scientific">Pluteus cervinus</name>
    <dbReference type="NCBI Taxonomy" id="181527"/>
    <lineage>
        <taxon>Eukaryota</taxon>
        <taxon>Fungi</taxon>
        <taxon>Dikarya</taxon>
        <taxon>Basidiomycota</taxon>
        <taxon>Agaricomycotina</taxon>
        <taxon>Agaricomycetes</taxon>
        <taxon>Agaricomycetidae</taxon>
        <taxon>Agaricales</taxon>
        <taxon>Pluteineae</taxon>
        <taxon>Pluteaceae</taxon>
        <taxon>Pluteus</taxon>
    </lineage>
</organism>